<evidence type="ECO:0000256" key="9">
    <source>
        <dbReference type="RuleBase" id="RU000488"/>
    </source>
</evidence>
<evidence type="ECO:0000256" key="2">
    <source>
        <dbReference type="ARBA" id="ARBA00006375"/>
    </source>
</evidence>
<keyword evidence="3 9" id="KW-0813">Transport</keyword>
<protein>
    <submittedName>
        <fullName evidence="12">Mitochondrial dicarboxylate carrier-like</fullName>
    </submittedName>
</protein>
<dbReference type="GeneID" id="115620299"/>
<dbReference type="InterPro" id="IPR050391">
    <property type="entry name" value="Mito_Metabolite_Transporter"/>
</dbReference>
<comment type="similarity">
    <text evidence="2 9">Belongs to the mitochondrial carrier (TC 2.A.29) family.</text>
</comment>
<evidence type="ECO:0000256" key="6">
    <source>
        <dbReference type="ARBA" id="ARBA00022989"/>
    </source>
</evidence>
<dbReference type="AlphaFoldDB" id="A0A6J2SXP2"/>
<feature type="transmembrane region" description="Helical" evidence="10">
    <location>
        <begin position="102"/>
        <end position="125"/>
    </location>
</feature>
<dbReference type="InterPro" id="IPR018108">
    <property type="entry name" value="MCP_transmembrane"/>
</dbReference>
<dbReference type="Proteomes" id="UP000504634">
    <property type="component" value="Unplaced"/>
</dbReference>
<evidence type="ECO:0000256" key="1">
    <source>
        <dbReference type="ARBA" id="ARBA00004141"/>
    </source>
</evidence>
<gene>
    <name evidence="12" type="primary">LOC115620299</name>
</gene>
<feature type="repeat" description="Solcar" evidence="8">
    <location>
        <begin position="12"/>
        <end position="96"/>
    </location>
</feature>
<reference evidence="12" key="1">
    <citation type="submission" date="2025-08" db="UniProtKB">
        <authorList>
            <consortium name="RefSeq"/>
        </authorList>
    </citation>
    <scope>IDENTIFICATION</scope>
    <source>
        <strain evidence="12">11010-0011.00</strain>
        <tissue evidence="12">Whole body</tissue>
    </source>
</reference>
<keyword evidence="4 8" id="KW-0812">Transmembrane</keyword>
<keyword evidence="5" id="KW-0677">Repeat</keyword>
<dbReference type="RefSeq" id="XP_030369341.1">
    <property type="nucleotide sequence ID" value="XM_030513481.1"/>
</dbReference>
<organism evidence="11 12">
    <name type="scientific">Drosophila lebanonensis</name>
    <name type="common">Fruit fly</name>
    <name type="synonym">Scaptodrosophila lebanonensis</name>
    <dbReference type="NCBI Taxonomy" id="7225"/>
    <lineage>
        <taxon>Eukaryota</taxon>
        <taxon>Metazoa</taxon>
        <taxon>Ecdysozoa</taxon>
        <taxon>Arthropoda</taxon>
        <taxon>Hexapoda</taxon>
        <taxon>Insecta</taxon>
        <taxon>Pterygota</taxon>
        <taxon>Neoptera</taxon>
        <taxon>Endopterygota</taxon>
        <taxon>Diptera</taxon>
        <taxon>Brachycera</taxon>
        <taxon>Muscomorpha</taxon>
        <taxon>Ephydroidea</taxon>
        <taxon>Drosophilidae</taxon>
        <taxon>Scaptodrosophila</taxon>
    </lineage>
</organism>
<accession>A0A6J2SXP2</accession>
<dbReference type="OrthoDB" id="1924968at2759"/>
<dbReference type="PANTHER" id="PTHR45618">
    <property type="entry name" value="MITOCHONDRIAL DICARBOXYLATE CARRIER-RELATED"/>
    <property type="match status" value="1"/>
</dbReference>
<feature type="transmembrane region" description="Helical" evidence="10">
    <location>
        <begin position="255"/>
        <end position="280"/>
    </location>
</feature>
<evidence type="ECO:0000256" key="8">
    <source>
        <dbReference type="PROSITE-ProRule" id="PRU00282"/>
    </source>
</evidence>
<evidence type="ECO:0000256" key="10">
    <source>
        <dbReference type="SAM" id="Phobius"/>
    </source>
</evidence>
<evidence type="ECO:0000313" key="12">
    <source>
        <dbReference type="RefSeq" id="XP_030369341.1"/>
    </source>
</evidence>
<keyword evidence="7 8" id="KW-0472">Membrane</keyword>
<keyword evidence="6 10" id="KW-1133">Transmembrane helix</keyword>
<feature type="transmembrane region" description="Helical" evidence="10">
    <location>
        <begin position="67"/>
        <end position="90"/>
    </location>
</feature>
<comment type="subcellular location">
    <subcellularLocation>
        <location evidence="1">Membrane</location>
        <topology evidence="1">Multi-pass membrane protein</topology>
    </subcellularLocation>
</comment>
<evidence type="ECO:0000256" key="4">
    <source>
        <dbReference type="ARBA" id="ARBA00022692"/>
    </source>
</evidence>
<dbReference type="PROSITE" id="PS50920">
    <property type="entry name" value="SOLCAR"/>
    <property type="match status" value="2"/>
</dbReference>
<dbReference type="Gene3D" id="1.50.40.10">
    <property type="entry name" value="Mitochondrial carrier domain"/>
    <property type="match status" value="2"/>
</dbReference>
<feature type="repeat" description="Solcar" evidence="8">
    <location>
        <begin position="198"/>
        <end position="283"/>
    </location>
</feature>
<sequence length="286" mass="32191">MKLKDPVNRYETISKVPAYAVYFTNLTGTTLAHPLDVMRVNMQANALRYMTLRKIAKIMFYKEGIRGFYLGFGGAFARCTVHTFSQYIIFHHLQKKFQFLETAAIAGISGFCSGLISTPFAKFVIIRQTDLTRSVYHRRNYNNFWKGAFCVFHKGGFRPLFAGFKLHTFTSCALAVATPPTYNTIHDVLIQLHTGNVIPWRTSLISLLLTGGLLSLIFTPVDAVKTIIMNADHEDFPTKRGVCASLIRRHGYKGFFLGLKPALAAIVPHSIIATITYTVLNNYADY</sequence>
<evidence type="ECO:0000256" key="5">
    <source>
        <dbReference type="ARBA" id="ARBA00022737"/>
    </source>
</evidence>
<dbReference type="InterPro" id="IPR023395">
    <property type="entry name" value="MCP_dom_sf"/>
</dbReference>
<evidence type="ECO:0000313" key="11">
    <source>
        <dbReference type="Proteomes" id="UP000504634"/>
    </source>
</evidence>
<dbReference type="SUPFAM" id="SSF103506">
    <property type="entry name" value="Mitochondrial carrier"/>
    <property type="match status" value="1"/>
</dbReference>
<evidence type="ECO:0000256" key="3">
    <source>
        <dbReference type="ARBA" id="ARBA00022448"/>
    </source>
</evidence>
<proteinExistence type="inferred from homology"/>
<name>A0A6J2SXP2_DROLE</name>
<dbReference type="Pfam" id="PF00153">
    <property type="entry name" value="Mito_carr"/>
    <property type="match status" value="2"/>
</dbReference>
<evidence type="ECO:0000256" key="7">
    <source>
        <dbReference type="ARBA" id="ARBA00023136"/>
    </source>
</evidence>
<dbReference type="GO" id="GO:0016020">
    <property type="term" value="C:membrane"/>
    <property type="evidence" value="ECO:0007669"/>
    <property type="project" value="UniProtKB-SubCell"/>
</dbReference>
<keyword evidence="11" id="KW-1185">Reference proteome</keyword>